<dbReference type="AlphaFoldDB" id="A0A0A9PAC3"/>
<proteinExistence type="predicted"/>
<accession>A0A0A9PAC3</accession>
<reference evidence="1" key="1">
    <citation type="submission" date="2014-09" db="EMBL/GenBank/DDBJ databases">
        <authorList>
            <person name="Magalhaes I.L.F."/>
            <person name="Oliveira U."/>
            <person name="Santos F.R."/>
            <person name="Vidigal T.H.D.A."/>
            <person name="Brescovit A.D."/>
            <person name="Santos A.J."/>
        </authorList>
    </citation>
    <scope>NUCLEOTIDE SEQUENCE</scope>
    <source>
        <tissue evidence="1">Shoot tissue taken approximately 20 cm above the soil surface</tissue>
    </source>
</reference>
<organism evidence="1">
    <name type="scientific">Arundo donax</name>
    <name type="common">Giant reed</name>
    <name type="synonym">Donax arundinaceus</name>
    <dbReference type="NCBI Taxonomy" id="35708"/>
    <lineage>
        <taxon>Eukaryota</taxon>
        <taxon>Viridiplantae</taxon>
        <taxon>Streptophyta</taxon>
        <taxon>Embryophyta</taxon>
        <taxon>Tracheophyta</taxon>
        <taxon>Spermatophyta</taxon>
        <taxon>Magnoliopsida</taxon>
        <taxon>Liliopsida</taxon>
        <taxon>Poales</taxon>
        <taxon>Poaceae</taxon>
        <taxon>PACMAD clade</taxon>
        <taxon>Arundinoideae</taxon>
        <taxon>Arundineae</taxon>
        <taxon>Arundo</taxon>
    </lineage>
</organism>
<dbReference type="EMBL" id="GBRH01176179">
    <property type="protein sequence ID" value="JAE21717.1"/>
    <property type="molecule type" value="Transcribed_RNA"/>
</dbReference>
<name>A0A0A9PAC3_ARUDO</name>
<evidence type="ECO:0000313" key="1">
    <source>
        <dbReference type="EMBL" id="JAE21717.1"/>
    </source>
</evidence>
<protein>
    <submittedName>
        <fullName evidence="1">Uncharacterized protein</fullName>
    </submittedName>
</protein>
<reference evidence="1" key="2">
    <citation type="journal article" date="2015" name="Data Brief">
        <title>Shoot transcriptome of the giant reed, Arundo donax.</title>
        <authorList>
            <person name="Barrero R.A."/>
            <person name="Guerrero F.D."/>
            <person name="Moolhuijzen P."/>
            <person name="Goolsby J.A."/>
            <person name="Tidwell J."/>
            <person name="Bellgard S.E."/>
            <person name="Bellgard M.I."/>
        </authorList>
    </citation>
    <scope>NUCLEOTIDE SEQUENCE</scope>
    <source>
        <tissue evidence="1">Shoot tissue taken approximately 20 cm above the soil surface</tissue>
    </source>
</reference>
<sequence>MFTEGNTFPSEGSNSKCHGWCVCGWIGAERVRVRGGRPWPWTSRARRRCRDRHTAPRRQEVDRR</sequence>